<proteinExistence type="predicted"/>
<protein>
    <submittedName>
        <fullName evidence="1">Uncharacterized protein</fullName>
    </submittedName>
</protein>
<dbReference type="EMBL" id="CAJNOL010000328">
    <property type="protein sequence ID" value="CAF1008541.1"/>
    <property type="molecule type" value="Genomic_DNA"/>
</dbReference>
<dbReference type="Proteomes" id="UP000663870">
    <property type="component" value="Unassembled WGS sequence"/>
</dbReference>
<evidence type="ECO:0000313" key="2">
    <source>
        <dbReference type="Proteomes" id="UP000663870"/>
    </source>
</evidence>
<evidence type="ECO:0000313" key="1">
    <source>
        <dbReference type="EMBL" id="CAF1008541.1"/>
    </source>
</evidence>
<comment type="caution">
    <text evidence="1">The sequence shown here is derived from an EMBL/GenBank/DDBJ whole genome shotgun (WGS) entry which is preliminary data.</text>
</comment>
<sequence>MPNLTSYHAPPIHLNRELPKTYCDLIRHEIDYNHFLRTRITNIQSSLSFTNKKHLTKTMNTQRHRKYFDHNQRLFHIYQRNLQLCKKILQIWTNNSKQKGGVDCHNENYKKQTKISHFRLQQKQWKDNIDSENKRLIRSVIYHRKKYQPVHDRYTAYKAFQYHLKLLKAMSQYPKYNINTNISLQTQCQTLPFSYKFHRQKPKIIKMKFNKPIKHQEIQTNKYIENILQQTMNNAIYIYNQPLPSAFNRIKSSYSADSQWLKPHFKNHLELFRSFSCRQLLEPWRNTKQQQSGPLGSYTINDKMINEKYHVFDSYNNTQKLKQKQLRKETNK</sequence>
<dbReference type="AlphaFoldDB" id="A0A814HBH0"/>
<organism evidence="1 2">
    <name type="scientific">Rotaria sordida</name>
    <dbReference type="NCBI Taxonomy" id="392033"/>
    <lineage>
        <taxon>Eukaryota</taxon>
        <taxon>Metazoa</taxon>
        <taxon>Spiralia</taxon>
        <taxon>Gnathifera</taxon>
        <taxon>Rotifera</taxon>
        <taxon>Eurotatoria</taxon>
        <taxon>Bdelloidea</taxon>
        <taxon>Philodinida</taxon>
        <taxon>Philodinidae</taxon>
        <taxon>Rotaria</taxon>
    </lineage>
</organism>
<accession>A0A814HBH0</accession>
<keyword evidence="2" id="KW-1185">Reference proteome</keyword>
<name>A0A814HBH0_9BILA</name>
<gene>
    <name evidence="1" type="ORF">JXQ802_LOCUS14545</name>
</gene>
<reference evidence="1" key="1">
    <citation type="submission" date="2021-02" db="EMBL/GenBank/DDBJ databases">
        <authorList>
            <person name="Nowell W R."/>
        </authorList>
    </citation>
    <scope>NUCLEOTIDE SEQUENCE</scope>
</reference>